<evidence type="ECO:0000313" key="6">
    <source>
        <dbReference type="EMBL" id="MBB6551219.1"/>
    </source>
</evidence>
<sequence length="386" mass="41340">MPQVLGGRGIDRRRESEACGVGQVDGFGEGADHGDGGDRLRFTAYCDGEIGELGAAPIRAFLADLGQLSAATRKRTAIASFCRWAVRHDLLDANPMDRIDTIKVPKTLPRPAAAADIAKVLAAICSRRPRKDLPLDRPRDRVLFETAYVCGARASEVCGLYVEDLDLHLDDEHVRIHGKGGGVRTVLLDDRGHVALLKLYLARAGYTAGPLFRASINGRGGPLSYDAAHHRWQTYCVAARVEIDIHQLRHAHATELINAGVSIEAVRGRLGHASAETTQLYALLDDKVADAEIRAAHLAARWSSTAGLQFLVHVPAAGCSSVIGCAQLDDQGEIDGPALSRRGVGEPDTFGAGCGPARLGVLQAELGVRPSRIRIFAWLRSHAGDG</sequence>
<dbReference type="AlphaFoldDB" id="A0A7X0U1A2"/>
<dbReference type="InterPro" id="IPR013762">
    <property type="entry name" value="Integrase-like_cat_sf"/>
</dbReference>
<dbReference type="CDD" id="cd00397">
    <property type="entry name" value="DNA_BRE_C"/>
    <property type="match status" value="1"/>
</dbReference>
<dbReference type="EMBL" id="JACHMI010000001">
    <property type="protein sequence ID" value="MBB6551219.1"/>
    <property type="molecule type" value="Genomic_DNA"/>
</dbReference>
<gene>
    <name evidence="6" type="ORF">HD593_006014</name>
</gene>
<comment type="caution">
    <text evidence="6">The sequence shown here is derived from an EMBL/GenBank/DDBJ whole genome shotgun (WGS) entry which is preliminary data.</text>
</comment>
<organism evidence="6 7">
    <name type="scientific">Nonomuraea rubra</name>
    <dbReference type="NCBI Taxonomy" id="46180"/>
    <lineage>
        <taxon>Bacteria</taxon>
        <taxon>Bacillati</taxon>
        <taxon>Actinomycetota</taxon>
        <taxon>Actinomycetes</taxon>
        <taxon>Streptosporangiales</taxon>
        <taxon>Streptosporangiaceae</taxon>
        <taxon>Nonomuraea</taxon>
    </lineage>
</organism>
<dbReference type="InterPro" id="IPR011010">
    <property type="entry name" value="DNA_brk_join_enz"/>
</dbReference>
<evidence type="ECO:0000256" key="2">
    <source>
        <dbReference type="ARBA" id="ARBA00022908"/>
    </source>
</evidence>
<dbReference type="GO" id="GO:0006310">
    <property type="term" value="P:DNA recombination"/>
    <property type="evidence" value="ECO:0007669"/>
    <property type="project" value="UniProtKB-KW"/>
</dbReference>
<dbReference type="InterPro" id="IPR010998">
    <property type="entry name" value="Integrase_recombinase_N"/>
</dbReference>
<evidence type="ECO:0000256" key="1">
    <source>
        <dbReference type="ARBA" id="ARBA00004496"/>
    </source>
</evidence>
<evidence type="ECO:0000256" key="3">
    <source>
        <dbReference type="ARBA" id="ARBA00023125"/>
    </source>
</evidence>
<proteinExistence type="predicted"/>
<evidence type="ECO:0000313" key="7">
    <source>
        <dbReference type="Proteomes" id="UP000565579"/>
    </source>
</evidence>
<dbReference type="GO" id="GO:0003677">
    <property type="term" value="F:DNA binding"/>
    <property type="evidence" value="ECO:0007669"/>
    <property type="project" value="UniProtKB-KW"/>
</dbReference>
<protein>
    <submittedName>
        <fullName evidence="6">Site-specific recombinase XerD</fullName>
    </submittedName>
</protein>
<dbReference type="RefSeq" id="WP_312903802.1">
    <property type="nucleotide sequence ID" value="NZ_BAAAXY010000010.1"/>
</dbReference>
<dbReference type="GO" id="GO:0015074">
    <property type="term" value="P:DNA integration"/>
    <property type="evidence" value="ECO:0007669"/>
    <property type="project" value="UniProtKB-KW"/>
</dbReference>
<name>A0A7X0U1A2_9ACTN</name>
<accession>A0A7X0U1A2</accession>
<keyword evidence="7" id="KW-1185">Reference proteome</keyword>
<keyword evidence="4" id="KW-0233">DNA recombination</keyword>
<dbReference type="PROSITE" id="PS51898">
    <property type="entry name" value="TYR_RECOMBINASE"/>
    <property type="match status" value="1"/>
</dbReference>
<dbReference type="PANTHER" id="PTHR30349:SF77">
    <property type="entry name" value="TYROSINE RECOMBINASE XERC"/>
    <property type="match status" value="1"/>
</dbReference>
<dbReference type="PANTHER" id="PTHR30349">
    <property type="entry name" value="PHAGE INTEGRASE-RELATED"/>
    <property type="match status" value="1"/>
</dbReference>
<dbReference type="SUPFAM" id="SSF56349">
    <property type="entry name" value="DNA breaking-rejoining enzymes"/>
    <property type="match status" value="1"/>
</dbReference>
<evidence type="ECO:0000256" key="4">
    <source>
        <dbReference type="ARBA" id="ARBA00023172"/>
    </source>
</evidence>
<keyword evidence="3" id="KW-0238">DNA-binding</keyword>
<dbReference type="GO" id="GO:0005737">
    <property type="term" value="C:cytoplasm"/>
    <property type="evidence" value="ECO:0007669"/>
    <property type="project" value="UniProtKB-SubCell"/>
</dbReference>
<dbReference type="Pfam" id="PF00589">
    <property type="entry name" value="Phage_integrase"/>
    <property type="match status" value="1"/>
</dbReference>
<keyword evidence="2" id="KW-0229">DNA integration</keyword>
<comment type="subcellular location">
    <subcellularLocation>
        <location evidence="1">Cytoplasm</location>
    </subcellularLocation>
</comment>
<dbReference type="InterPro" id="IPR002104">
    <property type="entry name" value="Integrase_catalytic"/>
</dbReference>
<dbReference type="Gene3D" id="1.10.150.130">
    <property type="match status" value="1"/>
</dbReference>
<dbReference type="InterPro" id="IPR050090">
    <property type="entry name" value="Tyrosine_recombinase_XerCD"/>
</dbReference>
<feature type="domain" description="Tyr recombinase" evidence="5">
    <location>
        <begin position="103"/>
        <end position="298"/>
    </location>
</feature>
<dbReference type="Gene3D" id="1.10.443.10">
    <property type="entry name" value="Intergrase catalytic core"/>
    <property type="match status" value="1"/>
</dbReference>
<reference evidence="6 7" key="1">
    <citation type="submission" date="2020-08" db="EMBL/GenBank/DDBJ databases">
        <title>Sequencing the genomes of 1000 actinobacteria strains.</title>
        <authorList>
            <person name="Klenk H.-P."/>
        </authorList>
    </citation>
    <scope>NUCLEOTIDE SEQUENCE [LARGE SCALE GENOMIC DNA]</scope>
    <source>
        <strain evidence="6 7">DSM 43768</strain>
    </source>
</reference>
<evidence type="ECO:0000259" key="5">
    <source>
        <dbReference type="PROSITE" id="PS51898"/>
    </source>
</evidence>
<dbReference type="Proteomes" id="UP000565579">
    <property type="component" value="Unassembled WGS sequence"/>
</dbReference>